<proteinExistence type="inferred from homology"/>
<dbReference type="SUPFAM" id="SSF56281">
    <property type="entry name" value="Metallo-hydrolase/oxidoreductase"/>
    <property type="match status" value="1"/>
</dbReference>
<feature type="domain" description="Metallo-beta-lactamase" evidence="8">
    <location>
        <begin position="175"/>
        <end position="340"/>
    </location>
</feature>
<dbReference type="CTD" id="255374"/>
<dbReference type="PANTHER" id="PTHR23200:SF48">
    <property type="entry name" value="METALLO-BETA-LACTAMASE DOMAIN-CONTAINING PROTEIN 1"/>
    <property type="match status" value="1"/>
</dbReference>
<reference evidence="9" key="1">
    <citation type="submission" date="2025-08" db="UniProtKB">
        <authorList>
            <consortium name="Ensembl"/>
        </authorList>
    </citation>
    <scope>IDENTIFICATION</scope>
</reference>
<comment type="catalytic activity">
    <reaction evidence="6">
        <text>a ribonucleotidyl-ribonucleotide-RNA + H2O = a 3'-end ribonucleotide-RNA + a 5'-end 5'-phospho-ribonucleoside-RNA + H(+)</text>
        <dbReference type="Rhea" id="RHEA:68096"/>
        <dbReference type="Rhea" id="RHEA-COMP:15179"/>
        <dbReference type="Rhea" id="RHEA-COMP:17355"/>
        <dbReference type="Rhea" id="RHEA-COMP:17428"/>
        <dbReference type="ChEBI" id="CHEBI:15377"/>
        <dbReference type="ChEBI" id="CHEBI:15378"/>
        <dbReference type="ChEBI" id="CHEBI:74896"/>
        <dbReference type="ChEBI" id="CHEBI:138282"/>
        <dbReference type="ChEBI" id="CHEBI:173118"/>
    </reaction>
    <physiologicalReaction direction="left-to-right" evidence="6">
        <dbReference type="Rhea" id="RHEA:68097"/>
    </physiologicalReaction>
</comment>
<dbReference type="RefSeq" id="XP_035573642.1">
    <property type="nucleotide sequence ID" value="XM_035717749.2"/>
</dbReference>
<dbReference type="GO" id="GO:0004521">
    <property type="term" value="F:RNA endonuclease activity"/>
    <property type="evidence" value="ECO:0007669"/>
    <property type="project" value="Ensembl"/>
</dbReference>
<keyword evidence="10" id="KW-1185">Reference proteome</keyword>
<dbReference type="CDD" id="cd07711">
    <property type="entry name" value="MBLAC1-like_MBL-fold"/>
    <property type="match status" value="1"/>
</dbReference>
<comment type="function">
    <text evidence="7">Endoribonuclease that catalyzes the hydrolysis of histone-coding pre-mRNA 3'-end. Involved in histone pre-mRNA processing during the S-phase of the cell cycle, which is required for entering/progressing through S-phase. Cleaves histone pre-mRNA at a major and a minor cleavage site after the 5'-ACCCA-3' and the 5'-ACCCACA-3' sequence, respectively, and located downstream of the stem-loop. May require the presence of the HDE element located at the histone pre-RNA 3'-end to avoid non-specific cleavage.</text>
</comment>
<dbReference type="InterPro" id="IPR001279">
    <property type="entry name" value="Metallo-B-lactamas"/>
</dbReference>
<gene>
    <name evidence="9" type="primary">MBLAC1</name>
</gene>
<evidence type="ECO:0000256" key="1">
    <source>
        <dbReference type="ARBA" id="ARBA00004514"/>
    </source>
</evidence>
<dbReference type="Ensembl" id="ENSCAFT00020020453.1">
    <property type="protein sequence ID" value="ENSCAFP00020017634.1"/>
    <property type="gene ID" value="ENSCAFG00020014116.1"/>
</dbReference>
<dbReference type="SMART" id="SM00849">
    <property type="entry name" value="Lactamase_B"/>
    <property type="match status" value="1"/>
</dbReference>
<dbReference type="GO" id="GO:0005829">
    <property type="term" value="C:cytosol"/>
    <property type="evidence" value="ECO:0007669"/>
    <property type="project" value="UniProtKB-SubCell"/>
</dbReference>
<dbReference type="GeneID" id="112646260"/>
<evidence type="ECO:0000256" key="5">
    <source>
        <dbReference type="ARBA" id="ARBA00032988"/>
    </source>
</evidence>
<dbReference type="Proteomes" id="UP000694391">
    <property type="component" value="Unplaced"/>
</dbReference>
<sequence length="355" mass="37144">MVLCSLQSREAGRGRRGGGGADNYLGAGLCNPPRLVWENAPELNSSVRQRLSATILRAYGSSQRTRSRRGQDLARFSEGRSSLGVRQGLGVATRRRSRLGCPDPAMSGLVRTEPLRGEPPLLVRGDPYSVVVLLQGYAEPDGVDDAVRADGSVTLVLPQAWGSASSHREAPPEGGGAKTALEEAARGPILVDTGGPWAREALLGALAGQGVAPGDVTLVVGTHGHSDHIGNLGLFPTAALLVSHDFCLPGGRYLPHGLGEELPLRLGPGLEVWATPGHGGQRDVSVVVAGTALGTVVVAGDVFERSGDEDSWQALSEDPVAQDRSRKRVLGIADVVVPGHGAPFRVIREAPQPRN</sequence>
<organism evidence="9 10">
    <name type="scientific">Canis lupus dingo</name>
    <name type="common">dingo</name>
    <dbReference type="NCBI Taxonomy" id="286419"/>
    <lineage>
        <taxon>Eukaryota</taxon>
        <taxon>Metazoa</taxon>
        <taxon>Chordata</taxon>
        <taxon>Craniata</taxon>
        <taxon>Vertebrata</taxon>
        <taxon>Euteleostomi</taxon>
        <taxon>Mammalia</taxon>
        <taxon>Eutheria</taxon>
        <taxon>Laurasiatheria</taxon>
        <taxon>Carnivora</taxon>
        <taxon>Caniformia</taxon>
        <taxon>Canidae</taxon>
        <taxon>Canis</taxon>
    </lineage>
</organism>
<dbReference type="GO" id="GO:1900087">
    <property type="term" value="P:positive regulation of G1/S transition of mitotic cell cycle"/>
    <property type="evidence" value="ECO:0007669"/>
    <property type="project" value="Ensembl"/>
</dbReference>
<comment type="subcellular location">
    <subcellularLocation>
        <location evidence="1">Cytoplasm</location>
        <location evidence="1">Cytosol</location>
    </subcellularLocation>
</comment>
<dbReference type="AlphaFoldDB" id="A0A8C0KPQ9"/>
<dbReference type="GeneTree" id="ENSGT00390000016193"/>
<dbReference type="InterPro" id="IPR039344">
    <property type="entry name" value="MBLAC1"/>
</dbReference>
<dbReference type="Gene3D" id="3.60.15.10">
    <property type="entry name" value="Ribonuclease Z/Hydroxyacylglutathione hydrolase-like"/>
    <property type="match status" value="1"/>
</dbReference>
<dbReference type="GO" id="GO:0031124">
    <property type="term" value="P:mRNA 3'-end processing"/>
    <property type="evidence" value="ECO:0007669"/>
    <property type="project" value="Ensembl"/>
</dbReference>
<evidence type="ECO:0000313" key="9">
    <source>
        <dbReference type="Ensembl" id="ENSCAFP00020017634.1"/>
    </source>
</evidence>
<accession>A0A8C0KPQ9</accession>
<protein>
    <recommendedName>
        <fullName evidence="4">Metallo-beta-lactamase domain-containing protein 1</fullName>
    </recommendedName>
    <alternativeName>
        <fullName evidence="5">Endoribonuclease MBLAC1</fullName>
    </alternativeName>
</protein>
<evidence type="ECO:0000259" key="8">
    <source>
        <dbReference type="SMART" id="SM00849"/>
    </source>
</evidence>
<reference evidence="9" key="2">
    <citation type="submission" date="2025-09" db="UniProtKB">
        <authorList>
            <consortium name="Ensembl"/>
        </authorList>
    </citation>
    <scope>IDENTIFICATION</scope>
</reference>
<evidence type="ECO:0000313" key="10">
    <source>
        <dbReference type="Proteomes" id="UP000694391"/>
    </source>
</evidence>
<dbReference type="GO" id="GO:0008334">
    <property type="term" value="P:histone mRNA metabolic process"/>
    <property type="evidence" value="ECO:0007669"/>
    <property type="project" value="Ensembl"/>
</dbReference>
<evidence type="ECO:0000256" key="7">
    <source>
        <dbReference type="ARBA" id="ARBA00045869"/>
    </source>
</evidence>
<dbReference type="InterPro" id="IPR036866">
    <property type="entry name" value="RibonucZ/Hydroxyglut_hydro"/>
</dbReference>
<dbReference type="KEGG" id="clud:112646260"/>
<evidence type="ECO:0000256" key="4">
    <source>
        <dbReference type="ARBA" id="ARBA00014856"/>
    </source>
</evidence>
<evidence type="ECO:0000256" key="3">
    <source>
        <dbReference type="ARBA" id="ARBA00011738"/>
    </source>
</evidence>
<dbReference type="GO" id="GO:0005634">
    <property type="term" value="C:nucleus"/>
    <property type="evidence" value="ECO:0007669"/>
    <property type="project" value="Ensembl"/>
</dbReference>
<evidence type="ECO:0000256" key="2">
    <source>
        <dbReference type="ARBA" id="ARBA00006759"/>
    </source>
</evidence>
<name>A0A8C0KPQ9_CANLU</name>
<dbReference type="PANTHER" id="PTHR23200">
    <property type="entry name" value="METALLO-BETA-LACTAMASE DOMAIN-CONTAINING PROTEIN 1"/>
    <property type="match status" value="1"/>
</dbReference>
<comment type="similarity">
    <text evidence="2">Belongs to the metallo-beta-lactamase superfamily. Glyoxalase II family.</text>
</comment>
<evidence type="ECO:0000256" key="6">
    <source>
        <dbReference type="ARBA" id="ARBA00044690"/>
    </source>
</evidence>
<comment type="subunit">
    <text evidence="3">Homodimer.</text>
</comment>
<dbReference type="GO" id="GO:0046872">
    <property type="term" value="F:metal ion binding"/>
    <property type="evidence" value="ECO:0007669"/>
    <property type="project" value="Ensembl"/>
</dbReference>
<dbReference type="Pfam" id="PF00753">
    <property type="entry name" value="Lactamase_B"/>
    <property type="match status" value="1"/>
</dbReference>